<dbReference type="PANTHER" id="PTHR30217">
    <property type="entry name" value="PEPTIDASE U32 FAMILY"/>
    <property type="match status" value="1"/>
</dbReference>
<dbReference type="Pfam" id="PF01136">
    <property type="entry name" value="Peptidase_U32"/>
    <property type="match status" value="1"/>
</dbReference>
<dbReference type="PROSITE" id="PS01276">
    <property type="entry name" value="PEPTIDASE_U32"/>
    <property type="match status" value="1"/>
</dbReference>
<dbReference type="PANTHER" id="PTHR30217:SF10">
    <property type="entry name" value="23S RRNA 5-HYDROXYCYTIDINE C2501 SYNTHASE"/>
    <property type="match status" value="1"/>
</dbReference>
<dbReference type="InterPro" id="IPR001539">
    <property type="entry name" value="Peptidase_U32"/>
</dbReference>
<dbReference type="EMBL" id="JACOPE010000001">
    <property type="protein sequence ID" value="MBC5683196.1"/>
    <property type="molecule type" value="Genomic_DNA"/>
</dbReference>
<evidence type="ECO:0000313" key="3">
    <source>
        <dbReference type="Proteomes" id="UP000631576"/>
    </source>
</evidence>
<name>A0ABR7G8T0_9FIRM</name>
<organism evidence="2 3">
    <name type="scientific">Ruminococcus hominis</name>
    <dbReference type="NCBI Taxonomy" id="2763065"/>
    <lineage>
        <taxon>Bacteria</taxon>
        <taxon>Bacillati</taxon>
        <taxon>Bacillota</taxon>
        <taxon>Clostridia</taxon>
        <taxon>Eubacteriales</taxon>
        <taxon>Oscillospiraceae</taxon>
        <taxon>Ruminococcus</taxon>
    </lineage>
</organism>
<keyword evidence="3" id="KW-1185">Reference proteome</keyword>
<dbReference type="Pfam" id="PF12392">
    <property type="entry name" value="DUF3656"/>
    <property type="match status" value="1"/>
</dbReference>
<dbReference type="RefSeq" id="WP_186864873.1">
    <property type="nucleotide sequence ID" value="NZ_JACOPE010000001.1"/>
</dbReference>
<proteinExistence type="predicted"/>
<dbReference type="InterPro" id="IPR020988">
    <property type="entry name" value="Pept_U32_collagenase"/>
</dbReference>
<gene>
    <name evidence="2" type="ORF">H8S40_06380</name>
</gene>
<feature type="domain" description="Peptidase U32 collagenase" evidence="1">
    <location>
        <begin position="384"/>
        <end position="500"/>
    </location>
</feature>
<evidence type="ECO:0000259" key="1">
    <source>
        <dbReference type="Pfam" id="PF12392"/>
    </source>
</evidence>
<protein>
    <submittedName>
        <fullName evidence="2">U32 family peptidase</fullName>
    </submittedName>
</protein>
<evidence type="ECO:0000313" key="2">
    <source>
        <dbReference type="EMBL" id="MBC5683196.1"/>
    </source>
</evidence>
<sequence>MNLKYDLNKNQDRKIEILAPAGSYESFHAAIVAGADAVYAGGPKFGARAFAENFTEDQLLNAIDYAHLHQRKFYLTVNTLLKDYEIEQLPEYLEPLYQRGLDAVIVQDMGVLNVVRQYFPDMDIHASTQMTVTGVNGAQFLKENGAVRVVPAREISLEEVRNIKSVTGMEMECFVHGALCYCYSGQCLLSSLIGGRSGNRGQCAQPCRLPYTVDGEKGYLLSLKDICTLDIIPDLIEAGIDSFKIEGRMKRPEYVAGVTSLYRKYVDLYLKNPQKPYLVDDKDKEMLMDLFNRGGFHTGYYKQKNGRNMITIQKPNHIGVKVGAVLSQKGREVQMRALTDIAAGDLIEFKNEAQRYTTGKSCKQGEVITILAPKGMRLPAGEVLYRVQSPELLNTLEIMYSKGKVIEKLYGYISMEAGKAAKLVVCKDEYSVEVESEQQVEAASSRPLDEERIKKQLQKTGNTEFAFDMLDVELHGEVFLPMQQLNEMRRKALEELEKKIQDSFHRKTAEKKVLQEEILDTVSVKFSKKENKLSVLVETQEQLEAVLENDNSVACIYVDSNLDTTGLDTELWKGISDRIHKKNIEVFLAMPRIFRNQTIEIFEQAYDSILTRYFDGMLIRSMEEYQFLKSKNYSDNIRLDYNLYIMNRFAKQFWKKQGITYGTIPVELNKSEIVNLDSKQDEMIVYGYIPAMVTAQCVTSTVHGCKKDCKITMLKDRYQNEFPVKNQCRDCYNVIYNTAPLYLIDLKEDLEELNAERYRIQFSIENRDEVKQILNQCNSMFSDEKGELFSQKDSITRGHFRRGVS</sequence>
<dbReference type="Proteomes" id="UP000631576">
    <property type="component" value="Unassembled WGS sequence"/>
</dbReference>
<comment type="caution">
    <text evidence="2">The sequence shown here is derived from an EMBL/GenBank/DDBJ whole genome shotgun (WGS) entry which is preliminary data.</text>
</comment>
<reference evidence="2 3" key="1">
    <citation type="submission" date="2020-08" db="EMBL/GenBank/DDBJ databases">
        <title>Genome public.</title>
        <authorList>
            <person name="Liu C."/>
            <person name="Sun Q."/>
        </authorList>
    </citation>
    <scope>NUCLEOTIDE SEQUENCE [LARGE SCALE GENOMIC DNA]</scope>
    <source>
        <strain evidence="2 3">NSJ-13</strain>
    </source>
</reference>
<dbReference type="InterPro" id="IPR051454">
    <property type="entry name" value="RNA/ubiquinone_mod_enzymes"/>
</dbReference>
<accession>A0ABR7G8T0</accession>